<protein>
    <submittedName>
        <fullName evidence="1">Uncharacterized protein</fullName>
    </submittedName>
</protein>
<sequence>MSQLTNYVDTLVSLATQQGLSASNDIAYQLKPDVTMILSFVEPTTHVFPLNGLWLIADGSAAGYKKVLRRVSKTATAPYKNTWQEETDYATVMNTVQRWDEADLPAPQIISASGGRLTGKVLVRTGVTAFDTDELAPKSYTDGVRTAMNNSFFTMFNNMNSRVNSNLTAIRALQQDVPLLDSRISALEQAGGEGQIKGLVFVQENADTVWALRHDLGKGAGIPFVTDEKGEVLCPETINPAEVDPENILLLTFLEPVSGVAQLMYMQIPNETGPA</sequence>
<organism evidence="1 2">
    <name type="scientific">Erwinia phage vB_EamM_Y3</name>
    <dbReference type="NCBI Taxonomy" id="1983553"/>
    <lineage>
        <taxon>Viruses</taxon>
        <taxon>Duplodnaviria</taxon>
        <taxon>Heunggongvirae</taxon>
        <taxon>Uroviricota</taxon>
        <taxon>Caudoviricetes</taxon>
        <taxon>Sasquatchvirus</taxon>
        <taxon>Sasquatchvirus Y3</taxon>
    </lineage>
</organism>
<gene>
    <name evidence="1" type="ORF">Y3_102</name>
</gene>
<dbReference type="EMBL" id="KY984068">
    <property type="protein sequence ID" value="ARW58742.1"/>
    <property type="molecule type" value="Genomic_DNA"/>
</dbReference>
<reference evidence="1 2" key="1">
    <citation type="submission" date="2017-04" db="EMBL/GenBank/DDBJ databases">
        <authorList>
            <person name="Afonso C.L."/>
            <person name="Miller P.J."/>
            <person name="Scott M.A."/>
            <person name="Spackman E."/>
            <person name="Goraichik I."/>
            <person name="Dimitrov K.M."/>
            <person name="Suarez D.L."/>
            <person name="Swayne D.E."/>
        </authorList>
    </citation>
    <scope>NUCLEOTIDE SEQUENCE [LARGE SCALE GENOMIC DNA]</scope>
</reference>
<dbReference type="Proteomes" id="UP000240568">
    <property type="component" value="Segment"/>
</dbReference>
<evidence type="ECO:0000313" key="1">
    <source>
        <dbReference type="EMBL" id="ARW58742.1"/>
    </source>
</evidence>
<evidence type="ECO:0000313" key="2">
    <source>
        <dbReference type="Proteomes" id="UP000240568"/>
    </source>
</evidence>
<name>A0A2H4IB17_9CAUD</name>
<accession>A0A2H4IB17</accession>
<keyword evidence="2" id="KW-1185">Reference proteome</keyword>
<proteinExistence type="predicted"/>